<accession>A0A550I769</accession>
<reference evidence="1 2" key="1">
    <citation type="submission" date="2019-06" db="EMBL/GenBank/DDBJ databases">
        <title>Gramella sabulilitoris sp. nov., isolated from a marine sand.</title>
        <authorList>
            <person name="Yoon J.-H."/>
        </authorList>
    </citation>
    <scope>NUCLEOTIDE SEQUENCE [LARGE SCALE GENOMIC DNA]</scope>
    <source>
        <strain evidence="1 2">HSMS-1</strain>
    </source>
</reference>
<comment type="caution">
    <text evidence="1">The sequence shown here is derived from an EMBL/GenBank/DDBJ whole genome shotgun (WGS) entry which is preliminary data.</text>
</comment>
<evidence type="ECO:0000313" key="1">
    <source>
        <dbReference type="EMBL" id="TRO66819.1"/>
    </source>
</evidence>
<dbReference type="RefSeq" id="WP_143409598.1">
    <property type="nucleotide sequence ID" value="NZ_VHSF01000001.1"/>
</dbReference>
<dbReference type="InterPro" id="IPR011990">
    <property type="entry name" value="TPR-like_helical_dom_sf"/>
</dbReference>
<dbReference type="OrthoDB" id="1346030at2"/>
<evidence type="ECO:0008006" key="3">
    <source>
        <dbReference type="Google" id="ProtNLM"/>
    </source>
</evidence>
<proteinExistence type="predicted"/>
<dbReference type="AlphaFoldDB" id="A0A550I769"/>
<sequence>MRITYFLISLFIIIYSTQKKGYEEYDDSLYAGLIQFQDQEYQSALNHLKEAIDILPKESEKSYFYAAAAAFHLKQDKTAENLIKAALKNTYVNQDYLNSFEEFNPFRNKEIFKRLDENFSKYTQTYYSNLEHPEIFKELDSLIDADQKVRKDGSSKEEMAKIDSTNIVRLIEITKEYGWQEKGQLLLWHQRGTRNENNWVWDYFRPFINKEIEKGEIRKSFWIQYEEFENVVNEKYQLYGMYPHNYDMFPLKDPENVDKRRDSVGLQPLWVMNKVYDWPLPDNYEKITASNNG</sequence>
<dbReference type="SUPFAM" id="SSF48452">
    <property type="entry name" value="TPR-like"/>
    <property type="match status" value="1"/>
</dbReference>
<organism evidence="1 2">
    <name type="scientific">Christiangramia sabulilitoris</name>
    <dbReference type="NCBI Taxonomy" id="2583991"/>
    <lineage>
        <taxon>Bacteria</taxon>
        <taxon>Pseudomonadati</taxon>
        <taxon>Bacteroidota</taxon>
        <taxon>Flavobacteriia</taxon>
        <taxon>Flavobacteriales</taxon>
        <taxon>Flavobacteriaceae</taxon>
        <taxon>Christiangramia</taxon>
    </lineage>
</organism>
<evidence type="ECO:0000313" key="2">
    <source>
        <dbReference type="Proteomes" id="UP000315131"/>
    </source>
</evidence>
<dbReference type="Proteomes" id="UP000315131">
    <property type="component" value="Unassembled WGS sequence"/>
</dbReference>
<protein>
    <recommendedName>
        <fullName evidence="3">Tetratricopeptide repeat protein</fullName>
    </recommendedName>
</protein>
<keyword evidence="2" id="KW-1185">Reference proteome</keyword>
<gene>
    <name evidence="1" type="ORF">FGM01_02695</name>
</gene>
<name>A0A550I769_9FLAO</name>
<dbReference type="EMBL" id="VHSF01000001">
    <property type="protein sequence ID" value="TRO66819.1"/>
    <property type="molecule type" value="Genomic_DNA"/>
</dbReference>